<dbReference type="RefSeq" id="WP_025606761.1">
    <property type="nucleotide sequence ID" value="NZ_CP021235.1"/>
</dbReference>
<dbReference type="Pfam" id="PF00326">
    <property type="entry name" value="Peptidase_S9"/>
    <property type="match status" value="1"/>
</dbReference>
<keyword evidence="5" id="KW-1185">Reference proteome</keyword>
<keyword evidence="2" id="KW-0732">Signal</keyword>
<dbReference type="KEGG" id="pact:CA264_09825"/>
<dbReference type="OrthoDB" id="6388416at2"/>
<dbReference type="GO" id="GO:0004252">
    <property type="term" value="F:serine-type endopeptidase activity"/>
    <property type="evidence" value="ECO:0007669"/>
    <property type="project" value="TreeGrafter"/>
</dbReference>
<feature type="chain" id="PRO_5010994581" description="Peptidase S9 prolyl oligopeptidase catalytic domain-containing protein" evidence="2">
    <location>
        <begin position="24"/>
        <end position="817"/>
    </location>
</feature>
<dbReference type="PANTHER" id="PTHR42776:SF28">
    <property type="entry name" value="GLUTAMYL ENDOPEPTIDASE, CHLOROPLASTIC-RELATED"/>
    <property type="match status" value="1"/>
</dbReference>
<dbReference type="SUPFAM" id="SSF53474">
    <property type="entry name" value="alpha/beta-Hydrolases"/>
    <property type="match status" value="1"/>
</dbReference>
<dbReference type="EMBL" id="CP021235">
    <property type="protein sequence ID" value="ARS35714.1"/>
    <property type="molecule type" value="Genomic_DNA"/>
</dbReference>
<evidence type="ECO:0000259" key="3">
    <source>
        <dbReference type="Pfam" id="PF00326"/>
    </source>
</evidence>
<evidence type="ECO:0000313" key="4">
    <source>
        <dbReference type="EMBL" id="ARS35714.1"/>
    </source>
</evidence>
<dbReference type="PANTHER" id="PTHR42776">
    <property type="entry name" value="SERINE PEPTIDASE S9 FAMILY MEMBER"/>
    <property type="match status" value="1"/>
</dbReference>
<protein>
    <recommendedName>
        <fullName evidence="3">Peptidase S9 prolyl oligopeptidase catalytic domain-containing protein</fullName>
    </recommendedName>
</protein>
<evidence type="ECO:0000313" key="5">
    <source>
        <dbReference type="Proteomes" id="UP000266292"/>
    </source>
</evidence>
<feature type="domain" description="Peptidase S9 prolyl oligopeptidase catalytic" evidence="3">
    <location>
        <begin position="650"/>
        <end position="804"/>
    </location>
</feature>
<reference evidence="5" key="1">
    <citation type="submission" date="2017-05" db="EMBL/GenBank/DDBJ databases">
        <authorList>
            <person name="Ray J."/>
            <person name="Price M."/>
            <person name="Deutschbauer A."/>
        </authorList>
    </citation>
    <scope>NUCLEOTIDE SEQUENCE [LARGE SCALE GENOMIC DNA]</scope>
    <source>
        <strain evidence="5">DSM 19842</strain>
    </source>
</reference>
<dbReference type="Gene3D" id="3.40.50.1820">
    <property type="entry name" value="alpha/beta hydrolase"/>
    <property type="match status" value="1"/>
</dbReference>
<dbReference type="SUPFAM" id="SSF82171">
    <property type="entry name" value="DPP6 N-terminal domain-like"/>
    <property type="match status" value="1"/>
</dbReference>
<proteinExistence type="predicted"/>
<feature type="signal peptide" evidence="2">
    <location>
        <begin position="1"/>
        <end position="23"/>
    </location>
</feature>
<dbReference type="InterPro" id="IPR029058">
    <property type="entry name" value="AB_hydrolase_fold"/>
</dbReference>
<dbReference type="STRING" id="709015.GCA_000472485_01983"/>
<accession>A0A1X9YSA8</accession>
<sequence length="817" mass="92678">MRQILKLLLCCALLAGTNLSCHGQHSLAYQTPSKAIEELVKLPVEPVMSLSPDRKLILFCSYDRFQHRKNIQYGERVLNLAGIQFNTGTNLPADREWYNAISFKYATEDSATFSIEGLPDTLQIADYKWSFDSQYLGLALMEDKGVGLWVVNVKTRKAKRIFEGYLSFSLVGEEMFAWLPGEEALVFTAVPPRSQREPDPGESKPTVYENEHNVLPQRTYQGLLKSEADEMFFEYYATAQLKKVSLKGKVSDLGQKGIIADFAPSPDGNYIKVHYVKKPYSYALTVHRFPSDVVILGKDGIEVTTIEVPPVIRPLGRDAAYNVPRSFAWRTDVGATLTWVQAKDGGDPKVEQKERDLLYSWQAPFDKAPVVLQKTSLRLDDVHWLNDTLAILVEKWWAKRTTNWLLFNPATSQLLDTLAQFNAQSTAFDQGSLISIRDRGFKRLFFQDGSVYLSRKTLNGKKEVVPVLEKLNITTKHRQELWRSRAPFYEYVVAIDVKESGDSFIVARQSKTVPVNLVRQYLKTGREGILTYNKNNLALLNRSLVKKELTYLRSDSVTLQATLYYNKDSLRADRPMRCLMYAYPMDYISSASAGKVYTYPYMFESSFSLQKLLALSGYAVMDNVSFPIIGMNGSSPNDTYLEQIELNAQAAVAAAKGTGIVDVDNIAVMGHSYGAFMVANLLTHTKLFKTGIAMSGAYNRSLTPFGFQREYRTYWEEQALYHRLSPFQNAHRLERPILLFHGETDENPGTHYRQTEQYFAALKGLGKTARFVSLPDEAHAYTLLASYLHILWEVDRWLNKHLKQGPVLRAATLNDGM</sequence>
<evidence type="ECO:0000256" key="1">
    <source>
        <dbReference type="ARBA" id="ARBA00022801"/>
    </source>
</evidence>
<dbReference type="AlphaFoldDB" id="A0A1X9YSA8"/>
<dbReference type="Proteomes" id="UP000266292">
    <property type="component" value="Chromosome"/>
</dbReference>
<name>A0A1X9YSA8_9BACT</name>
<dbReference type="GO" id="GO:0006508">
    <property type="term" value="P:proteolysis"/>
    <property type="evidence" value="ECO:0007669"/>
    <property type="project" value="InterPro"/>
</dbReference>
<gene>
    <name evidence="4" type="ORF">CA264_09825</name>
</gene>
<dbReference type="InterPro" id="IPR001375">
    <property type="entry name" value="Peptidase_S9_cat"/>
</dbReference>
<keyword evidence="1" id="KW-0378">Hydrolase</keyword>
<evidence type="ECO:0000256" key="2">
    <source>
        <dbReference type="SAM" id="SignalP"/>
    </source>
</evidence>
<organism evidence="4 5">
    <name type="scientific">Pontibacter actiniarum</name>
    <dbReference type="NCBI Taxonomy" id="323450"/>
    <lineage>
        <taxon>Bacteria</taxon>
        <taxon>Pseudomonadati</taxon>
        <taxon>Bacteroidota</taxon>
        <taxon>Cytophagia</taxon>
        <taxon>Cytophagales</taxon>
        <taxon>Hymenobacteraceae</taxon>
        <taxon>Pontibacter</taxon>
    </lineage>
</organism>